<feature type="non-terminal residue" evidence="1">
    <location>
        <position position="72"/>
    </location>
</feature>
<sequence>LCTSELQEKPCRSHPYHLWSHWDIEVARVAEQRLLLAWIIGRCSTLCKKLCHLREVQGLLRVAGRRIGYRLY</sequence>
<evidence type="ECO:0000313" key="2">
    <source>
        <dbReference type="Proteomes" id="UP000007800"/>
    </source>
</evidence>
<name>C5L284_PERM5</name>
<dbReference type="EMBL" id="GG678570">
    <property type="protein sequence ID" value="EER09159.1"/>
    <property type="molecule type" value="Genomic_DNA"/>
</dbReference>
<gene>
    <name evidence="1" type="ORF">Pmar_PMAR017529</name>
</gene>
<dbReference type="InParanoid" id="C5L284"/>
<dbReference type="RefSeq" id="XP_002777343.1">
    <property type="nucleotide sequence ID" value="XM_002777297.1"/>
</dbReference>
<organism evidence="2">
    <name type="scientific">Perkinsus marinus (strain ATCC 50983 / TXsc)</name>
    <dbReference type="NCBI Taxonomy" id="423536"/>
    <lineage>
        <taxon>Eukaryota</taxon>
        <taxon>Sar</taxon>
        <taxon>Alveolata</taxon>
        <taxon>Perkinsozoa</taxon>
        <taxon>Perkinsea</taxon>
        <taxon>Perkinsida</taxon>
        <taxon>Perkinsidae</taxon>
        <taxon>Perkinsus</taxon>
    </lineage>
</organism>
<evidence type="ECO:0000313" key="1">
    <source>
        <dbReference type="EMBL" id="EER09159.1"/>
    </source>
</evidence>
<proteinExistence type="predicted"/>
<feature type="non-terminal residue" evidence="1">
    <location>
        <position position="1"/>
    </location>
</feature>
<accession>C5L284</accession>
<reference evidence="1 2" key="1">
    <citation type="submission" date="2008-07" db="EMBL/GenBank/DDBJ databases">
        <authorList>
            <person name="El-Sayed N."/>
            <person name="Caler E."/>
            <person name="Inman J."/>
            <person name="Amedeo P."/>
            <person name="Hass B."/>
            <person name="Wortman J."/>
        </authorList>
    </citation>
    <scope>NUCLEOTIDE SEQUENCE [LARGE SCALE GENOMIC DNA]</scope>
    <source>
        <strain evidence="2">ATCC 50983 / TXsc</strain>
    </source>
</reference>
<dbReference type="GeneID" id="9065331"/>
<protein>
    <submittedName>
        <fullName evidence="1">Uncharacterized protein</fullName>
    </submittedName>
</protein>
<dbReference type="AlphaFoldDB" id="C5L284"/>
<keyword evidence="2" id="KW-1185">Reference proteome</keyword>
<dbReference type="Proteomes" id="UP000007800">
    <property type="component" value="Unassembled WGS sequence"/>
</dbReference>